<evidence type="ECO:0000313" key="4">
    <source>
        <dbReference type="Proteomes" id="UP000886885"/>
    </source>
</evidence>
<dbReference type="Pfam" id="PF08378">
    <property type="entry name" value="NERD"/>
    <property type="match status" value="1"/>
</dbReference>
<reference evidence="3" key="1">
    <citation type="journal article" date="2020" name="bioRxiv">
        <title>Hybrid origin of Populus tomentosa Carr. identified through genome sequencing and phylogenomic analysis.</title>
        <authorList>
            <person name="An X."/>
            <person name="Gao K."/>
            <person name="Chen Z."/>
            <person name="Li J."/>
            <person name="Yang X."/>
            <person name="Yang X."/>
            <person name="Zhou J."/>
            <person name="Guo T."/>
            <person name="Zhao T."/>
            <person name="Huang S."/>
            <person name="Miao D."/>
            <person name="Khan W.U."/>
            <person name="Rao P."/>
            <person name="Ye M."/>
            <person name="Lei B."/>
            <person name="Liao W."/>
            <person name="Wang J."/>
            <person name="Ji L."/>
            <person name="Li Y."/>
            <person name="Guo B."/>
            <person name="Mustafa N.S."/>
            <person name="Li S."/>
            <person name="Yun Q."/>
            <person name="Keller S.R."/>
            <person name="Mao J."/>
            <person name="Zhang R."/>
            <person name="Strauss S.H."/>
        </authorList>
    </citation>
    <scope>NUCLEOTIDE SEQUENCE</scope>
    <source>
        <strain evidence="3">GM15</strain>
        <tissue evidence="3">Leaf</tissue>
    </source>
</reference>
<dbReference type="OrthoDB" id="1874403at2759"/>
<dbReference type="PANTHER" id="PTHR35287">
    <property type="entry name" value="SI:ZFOS-911D5.4"/>
    <property type="match status" value="1"/>
</dbReference>
<evidence type="ECO:0000259" key="2">
    <source>
        <dbReference type="PROSITE" id="PS50965"/>
    </source>
</evidence>
<accession>A0A8X7YIY8</accession>
<sequence length="360" mass="40407">MWLEIICCLIAYMLFTCFFSDDDDVLEVESSDTNELFNVAKKLEKLYGGKVYVGLRIPDADTGSRQNIDIVLVTKGEAVVISVKNFSGSVSISGDGSWVCEGEGRHKPERHPDPVEETKKQASILESYLEQRGVALPEGYLSCKVVLPNPKLHTIHSGHFPPEVITHDQWVLLKPEPRGLFSGWKKGSFSGGKKEMQESIHQKLNFTLGTAPVWDRLIEHRLNGCLSQEHCSDEGDCVYCVPKKGGEFEFLWRLELKGSKYVLGEFLEFKGKQEDTMALRNIKRSKVSRLIIQKTSMFGLANSKLQVLYSGRDYRSEGASASELKEETVRSSTEVLFQPQNSAKVRKFKLSSIISMSLSA</sequence>
<dbReference type="Proteomes" id="UP000886885">
    <property type="component" value="Chromosome 13D"/>
</dbReference>
<proteinExistence type="predicted"/>
<organism evidence="3 4">
    <name type="scientific">Populus tomentosa</name>
    <name type="common">Chinese white poplar</name>
    <dbReference type="NCBI Taxonomy" id="118781"/>
    <lineage>
        <taxon>Eukaryota</taxon>
        <taxon>Viridiplantae</taxon>
        <taxon>Streptophyta</taxon>
        <taxon>Embryophyta</taxon>
        <taxon>Tracheophyta</taxon>
        <taxon>Spermatophyta</taxon>
        <taxon>Magnoliopsida</taxon>
        <taxon>eudicotyledons</taxon>
        <taxon>Gunneridae</taxon>
        <taxon>Pentapetalae</taxon>
        <taxon>rosids</taxon>
        <taxon>fabids</taxon>
        <taxon>Malpighiales</taxon>
        <taxon>Salicaceae</taxon>
        <taxon>Saliceae</taxon>
        <taxon>Populus</taxon>
    </lineage>
</organism>
<dbReference type="PROSITE" id="PS50965">
    <property type="entry name" value="NERD"/>
    <property type="match status" value="1"/>
</dbReference>
<dbReference type="EMBL" id="JAAWWB010000026">
    <property type="protein sequence ID" value="KAG6750915.1"/>
    <property type="molecule type" value="Genomic_DNA"/>
</dbReference>
<feature type="chain" id="PRO_5036469979" description="NERD domain-containing protein" evidence="1">
    <location>
        <begin position="21"/>
        <end position="360"/>
    </location>
</feature>
<protein>
    <recommendedName>
        <fullName evidence="2">NERD domain-containing protein</fullName>
    </recommendedName>
</protein>
<evidence type="ECO:0000313" key="3">
    <source>
        <dbReference type="EMBL" id="KAG6750915.1"/>
    </source>
</evidence>
<dbReference type="AlphaFoldDB" id="A0A8X7YIY8"/>
<keyword evidence="4" id="KW-1185">Reference proteome</keyword>
<keyword evidence="1" id="KW-0732">Signal</keyword>
<comment type="caution">
    <text evidence="3">The sequence shown here is derived from an EMBL/GenBank/DDBJ whole genome shotgun (WGS) entry which is preliminary data.</text>
</comment>
<feature type="domain" description="NERD" evidence="2">
    <location>
        <begin position="31"/>
        <end position="148"/>
    </location>
</feature>
<dbReference type="InterPro" id="IPR011528">
    <property type="entry name" value="NERD"/>
</dbReference>
<evidence type="ECO:0000256" key="1">
    <source>
        <dbReference type="SAM" id="SignalP"/>
    </source>
</evidence>
<feature type="signal peptide" evidence="1">
    <location>
        <begin position="1"/>
        <end position="20"/>
    </location>
</feature>
<name>A0A8X7YIY8_POPTO</name>
<gene>
    <name evidence="3" type="ORF">POTOM_045430</name>
</gene>
<dbReference type="PANTHER" id="PTHR35287:SF1">
    <property type="entry name" value="SI:ZFOS-911D5.4"/>
    <property type="match status" value="1"/>
</dbReference>